<organism evidence="2 3">
    <name type="scientific">Glossina palpalis gambiensis</name>
    <dbReference type="NCBI Taxonomy" id="67801"/>
    <lineage>
        <taxon>Eukaryota</taxon>
        <taxon>Metazoa</taxon>
        <taxon>Ecdysozoa</taxon>
        <taxon>Arthropoda</taxon>
        <taxon>Hexapoda</taxon>
        <taxon>Insecta</taxon>
        <taxon>Pterygota</taxon>
        <taxon>Neoptera</taxon>
        <taxon>Endopterygota</taxon>
        <taxon>Diptera</taxon>
        <taxon>Brachycera</taxon>
        <taxon>Muscomorpha</taxon>
        <taxon>Hippoboscoidea</taxon>
        <taxon>Glossinidae</taxon>
        <taxon>Glossina</taxon>
    </lineage>
</organism>
<evidence type="ECO:0000256" key="1">
    <source>
        <dbReference type="SAM" id="MobiDB-lite"/>
    </source>
</evidence>
<reference evidence="3" key="1">
    <citation type="submission" date="2015-01" db="EMBL/GenBank/DDBJ databases">
        <authorList>
            <person name="Aksoy S."/>
            <person name="Warren W."/>
            <person name="Wilson R.K."/>
        </authorList>
    </citation>
    <scope>NUCLEOTIDE SEQUENCE [LARGE SCALE GENOMIC DNA]</scope>
    <source>
        <strain evidence="3">IAEA</strain>
    </source>
</reference>
<name>A0A1B0ASQ0_9MUSC</name>
<reference evidence="2" key="2">
    <citation type="submission" date="2020-05" db="UniProtKB">
        <authorList>
            <consortium name="EnsemblMetazoa"/>
        </authorList>
    </citation>
    <scope>IDENTIFICATION</scope>
    <source>
        <strain evidence="2">IAEA</strain>
    </source>
</reference>
<dbReference type="VEuPathDB" id="VectorBase:GPPI007209"/>
<dbReference type="AlphaFoldDB" id="A0A1B0ASQ0"/>
<keyword evidence="3" id="KW-1185">Reference proteome</keyword>
<dbReference type="EMBL" id="JXJN01002917">
    <property type="status" value="NOT_ANNOTATED_CDS"/>
    <property type="molecule type" value="Genomic_DNA"/>
</dbReference>
<evidence type="ECO:0000313" key="2">
    <source>
        <dbReference type="EnsemblMetazoa" id="GPPI007209-PA"/>
    </source>
</evidence>
<accession>A0A1B0ASQ0</accession>
<feature type="region of interest" description="Disordered" evidence="1">
    <location>
        <begin position="45"/>
        <end position="66"/>
    </location>
</feature>
<sequence>MAEEEADILLAVLELSCDVDGDAIGQLQRSRRCVAATGYRSDTHALPRKHNKFSKKQDAGADADADADAGGADIVIADFLAEIIAVAAVVVGNSDKFAAICFSLKVLL</sequence>
<dbReference type="Proteomes" id="UP000092460">
    <property type="component" value="Unassembled WGS sequence"/>
</dbReference>
<protein>
    <submittedName>
        <fullName evidence="2">Uncharacterized protein</fullName>
    </submittedName>
</protein>
<proteinExistence type="predicted"/>
<dbReference type="EnsemblMetazoa" id="GPPI007209-RA">
    <property type="protein sequence ID" value="GPPI007209-PA"/>
    <property type="gene ID" value="GPPI007209"/>
</dbReference>
<evidence type="ECO:0000313" key="3">
    <source>
        <dbReference type="Proteomes" id="UP000092460"/>
    </source>
</evidence>